<name>A0A8S5SBR1_9CAUD</name>
<dbReference type="GO" id="GO:0003677">
    <property type="term" value="F:DNA binding"/>
    <property type="evidence" value="ECO:0007669"/>
    <property type="project" value="InterPro"/>
</dbReference>
<dbReference type="EMBL" id="BK032564">
    <property type="protein sequence ID" value="DAF48146.1"/>
    <property type="molecule type" value="Genomic_DNA"/>
</dbReference>
<reference evidence="1" key="1">
    <citation type="journal article" date="2021" name="Proc. Natl. Acad. Sci. U.S.A.">
        <title>A Catalog of Tens of Thousands of Viruses from Human Metagenomes Reveals Hidden Associations with Chronic Diseases.</title>
        <authorList>
            <person name="Tisza M.J."/>
            <person name="Buck C.B."/>
        </authorList>
    </citation>
    <scope>NUCLEOTIDE SEQUENCE</scope>
    <source>
        <strain evidence="1">Ct5lU19</strain>
    </source>
</reference>
<protein>
    <submittedName>
        <fullName evidence="1">Antitoxin of bacterial toxin-antitoxin system, YdaS/YdaT</fullName>
    </submittedName>
</protein>
<dbReference type="SUPFAM" id="SSF47413">
    <property type="entry name" value="lambda repressor-like DNA-binding domains"/>
    <property type="match status" value="1"/>
</dbReference>
<dbReference type="Gene3D" id="1.10.260.40">
    <property type="entry name" value="lambda repressor-like DNA-binding domains"/>
    <property type="match status" value="1"/>
</dbReference>
<dbReference type="InterPro" id="IPR010982">
    <property type="entry name" value="Lambda_DNA-bd_dom_sf"/>
</dbReference>
<organism evidence="1">
    <name type="scientific">Siphoviridae sp. ct5lU19</name>
    <dbReference type="NCBI Taxonomy" id="2827780"/>
    <lineage>
        <taxon>Viruses</taxon>
        <taxon>Duplodnaviria</taxon>
        <taxon>Heunggongvirae</taxon>
        <taxon>Uroviricota</taxon>
        <taxon>Caudoviricetes</taxon>
    </lineage>
</organism>
<evidence type="ECO:0000313" key="1">
    <source>
        <dbReference type="EMBL" id="DAF48146.1"/>
    </source>
</evidence>
<accession>A0A8S5SBR1</accession>
<proteinExistence type="predicted"/>
<sequence>MNAVEIAVEAVGGQTAAAKICGLSPVAVHRWVKNACLPRTEYTKKTEYAELLASKSAGQFTADWLLENANPDRPGKVNDPSA</sequence>